<evidence type="ECO:0000256" key="5">
    <source>
        <dbReference type="HAMAP-Rule" id="MF_00656"/>
    </source>
</evidence>
<evidence type="ECO:0000256" key="3">
    <source>
        <dbReference type="ARBA" id="ARBA00015086"/>
    </source>
</evidence>
<dbReference type="NCBIfam" id="TIGR02107">
    <property type="entry name" value="PQQ_syn_pqqA"/>
    <property type="match status" value="1"/>
</dbReference>
<comment type="pathway">
    <text evidence="1 5">Cofactor biosynthesis; pyrroloquinoline quinone biosynthesis.</text>
</comment>
<proteinExistence type="inferred from homology"/>
<evidence type="ECO:0000313" key="6">
    <source>
        <dbReference type="EMBL" id="RAI00239.1"/>
    </source>
</evidence>
<feature type="cross-link" description="Pyrroloquinoline quinone (Glu-Tyr)" evidence="5">
    <location>
        <begin position="16"/>
        <end position="20"/>
    </location>
</feature>
<evidence type="ECO:0000313" key="7">
    <source>
        <dbReference type="Proteomes" id="UP000249590"/>
    </source>
</evidence>
<dbReference type="OrthoDB" id="8163745at2"/>
<protein>
    <recommendedName>
        <fullName evidence="3 5">Coenzyme PQQ synthesis protein A</fullName>
    </recommendedName>
    <alternativeName>
        <fullName evidence="5">Pyrroloquinoline quinone biosynthesis protein A</fullName>
    </alternativeName>
</protein>
<keyword evidence="7" id="KW-1185">Reference proteome</keyword>
<accession>A0A8B2NPP8</accession>
<name>A0A8B2NPP8_9HYPH</name>
<reference evidence="6 7" key="1">
    <citation type="submission" date="2018-05" db="EMBL/GenBank/DDBJ databases">
        <title>Acuticoccus sediminis sp. nov., isolated from deep-sea sediment of Indian Ocean.</title>
        <authorList>
            <person name="Liu X."/>
            <person name="Lai Q."/>
            <person name="Du Y."/>
            <person name="Sun F."/>
            <person name="Zhang X."/>
            <person name="Wang S."/>
            <person name="Shao Z."/>
        </authorList>
    </citation>
    <scope>NUCLEOTIDE SEQUENCE [LARGE SCALE GENOMIC DNA]</scope>
    <source>
        <strain evidence="6 7">PTG4-2</strain>
    </source>
</reference>
<gene>
    <name evidence="5 6" type="primary">pqqA</name>
    <name evidence="6" type="ORF">DLJ53_21280</name>
</gene>
<evidence type="ECO:0000256" key="1">
    <source>
        <dbReference type="ARBA" id="ARBA00004886"/>
    </source>
</evidence>
<organism evidence="6 7">
    <name type="scientific">Acuticoccus sediminis</name>
    <dbReference type="NCBI Taxonomy" id="2184697"/>
    <lineage>
        <taxon>Bacteria</taxon>
        <taxon>Pseudomonadati</taxon>
        <taxon>Pseudomonadota</taxon>
        <taxon>Alphaproteobacteria</taxon>
        <taxon>Hyphomicrobiales</taxon>
        <taxon>Amorphaceae</taxon>
        <taxon>Acuticoccus</taxon>
    </lineage>
</organism>
<dbReference type="InterPro" id="IPR011725">
    <property type="entry name" value="PQQ_synth_PqqA"/>
</dbReference>
<dbReference type="Proteomes" id="UP000249590">
    <property type="component" value="Unassembled WGS sequence"/>
</dbReference>
<dbReference type="Pfam" id="PF08042">
    <property type="entry name" value="PqqA"/>
    <property type="match status" value="1"/>
</dbReference>
<keyword evidence="4 5" id="KW-0884">PQQ biosynthesis</keyword>
<dbReference type="UniPathway" id="UPA00539"/>
<evidence type="ECO:0000256" key="2">
    <source>
        <dbReference type="ARBA" id="ARBA00009325"/>
    </source>
</evidence>
<comment type="caution">
    <text evidence="6">The sequence shown here is derived from an EMBL/GenBank/DDBJ whole genome shotgun (WGS) entry which is preliminary data.</text>
</comment>
<dbReference type="GO" id="GO:0018189">
    <property type="term" value="P:pyrroloquinoline quinone biosynthetic process"/>
    <property type="evidence" value="ECO:0007669"/>
    <property type="project" value="UniProtKB-UniRule"/>
</dbReference>
<evidence type="ECO:0000256" key="4">
    <source>
        <dbReference type="ARBA" id="ARBA00022905"/>
    </source>
</evidence>
<dbReference type="AlphaFoldDB" id="A0A8B2NPP8"/>
<comment type="function">
    <text evidence="5">Required for coenzyme pyrroloquinoline quinone (PQQ) biosynthesis. PQQ is probably formed by cross-linking a specific glutamate to a specific tyrosine residue and excising these residues from the peptide.</text>
</comment>
<dbReference type="EMBL" id="QHHQ01000004">
    <property type="protein sequence ID" value="RAI00239.1"/>
    <property type="molecule type" value="Genomic_DNA"/>
</dbReference>
<sequence>MAWTAPKIKEITCGMEVTRYLPADDDRQESL</sequence>
<dbReference type="RefSeq" id="WP_111348940.1">
    <property type="nucleotide sequence ID" value="NZ_QHHQ01000004.1"/>
</dbReference>
<dbReference type="HAMAP" id="MF_00656">
    <property type="entry name" value="PQQ_syn_PqqA"/>
    <property type="match status" value="1"/>
</dbReference>
<comment type="similarity">
    <text evidence="2 5">Belongs to the PqqA family.</text>
</comment>